<dbReference type="PANTHER" id="PTHR36844:SF1">
    <property type="entry name" value="PROTEASE PRSW"/>
    <property type="match status" value="1"/>
</dbReference>
<dbReference type="RefSeq" id="WP_038676481.1">
    <property type="nucleotide sequence ID" value="NZ_BJMC01000005.1"/>
</dbReference>
<gene>
    <name evidence="1" type="ORF">KR76_02855</name>
</gene>
<reference evidence="1 2" key="1">
    <citation type="journal article" date="2015" name="Genome Announc.">
        <title>Complete Genome Sequence of Steroid-Transforming Nocardioides simplex VKM Ac-2033D.</title>
        <authorList>
            <person name="Shtratnikova V.Y."/>
            <person name="Schelkunov M.I."/>
            <person name="Pekov Y.A."/>
            <person name="Fokina V.V."/>
            <person name="Logacheva M.D."/>
            <person name="Sokolov S.L."/>
            <person name="Bragin E.Y."/>
            <person name="Ashapkin V.V."/>
            <person name="Donova M.V."/>
        </authorList>
    </citation>
    <scope>NUCLEOTIDE SEQUENCE [LARGE SCALE GENOMIC DNA]</scope>
    <source>
        <strain evidence="1 2">VKM Ac-2033D</strain>
    </source>
</reference>
<name>A0A0A1DFE4_NOCSI</name>
<dbReference type="PANTHER" id="PTHR36844">
    <property type="entry name" value="PROTEASE PRSW"/>
    <property type="match status" value="1"/>
</dbReference>
<dbReference type="Pfam" id="PF13367">
    <property type="entry name" value="PrsW-protease"/>
    <property type="match status" value="1"/>
</dbReference>
<sequence>MSSDATVRQSEALEVSAWGERFTFVQPQNLCFWVYLVLTGIGAVHAWSYFSPKAGFYSEAFVVAALLCGLCGAVWAWWFHHIDRWERQPRGLVVAALLWGAVPATFGFAMTVNNAMLSIYAKLFGQPWSADWAAGLTAPFTEEAAKLCGFLLILGLAPRLVRTANDGLIIGAFVGLGFAAFENFLYAVNGTAGAFGTDPVGNAVQVSFTRIGVSFVSHPLFSALVCSGAIYLLGTAAQPRRVGRGIALVVAGMFLHFTWDDASGLGNGNGLQVIAVMAASIILAMVLLRWAFRAAAPREHQLIRDILAPEVASGVVSDEEVEAVVDRRRRKAYLKAAPDHRSRRARKHLRHTLLDLTHDIAAAQRTTGDTDTVAQTRADVARLRALAEPGA</sequence>
<dbReference type="GeneID" id="96607913"/>
<dbReference type="HOGENOM" id="CLU_056942_0_0_11"/>
<accession>A0A0A1DFE4</accession>
<dbReference type="Proteomes" id="UP000030300">
    <property type="component" value="Chromosome"/>
</dbReference>
<organism evidence="1 2">
    <name type="scientific">Nocardioides simplex</name>
    <name type="common">Arthrobacter simplex</name>
    <dbReference type="NCBI Taxonomy" id="2045"/>
    <lineage>
        <taxon>Bacteria</taxon>
        <taxon>Bacillati</taxon>
        <taxon>Actinomycetota</taxon>
        <taxon>Actinomycetes</taxon>
        <taxon>Propionibacteriales</taxon>
        <taxon>Nocardioidaceae</taxon>
        <taxon>Pimelobacter</taxon>
    </lineage>
</organism>
<evidence type="ECO:0000313" key="1">
    <source>
        <dbReference type="EMBL" id="AIY15961.1"/>
    </source>
</evidence>
<dbReference type="KEGG" id="psim:KR76_02855"/>
<dbReference type="InterPro" id="IPR026898">
    <property type="entry name" value="PrsW"/>
</dbReference>
<protein>
    <submittedName>
        <fullName evidence="1">Putative integral membrane protein</fullName>
    </submittedName>
</protein>
<dbReference type="STRING" id="2045.KR76_02855"/>
<dbReference type="eggNOG" id="COG2339">
    <property type="taxonomic scope" value="Bacteria"/>
</dbReference>
<dbReference type="EMBL" id="CP009896">
    <property type="protein sequence ID" value="AIY15961.1"/>
    <property type="molecule type" value="Genomic_DNA"/>
</dbReference>
<keyword evidence="2" id="KW-1185">Reference proteome</keyword>
<dbReference type="OrthoDB" id="9785431at2"/>
<proteinExistence type="predicted"/>
<dbReference type="GO" id="GO:0008233">
    <property type="term" value="F:peptidase activity"/>
    <property type="evidence" value="ECO:0007669"/>
    <property type="project" value="InterPro"/>
</dbReference>
<dbReference type="AlphaFoldDB" id="A0A0A1DFE4"/>
<evidence type="ECO:0000313" key="2">
    <source>
        <dbReference type="Proteomes" id="UP000030300"/>
    </source>
</evidence>